<accession>W4LGK9</accession>
<proteinExistence type="inferred from homology"/>
<keyword evidence="6" id="KW-0347">Helicase</keyword>
<dbReference type="Gene3D" id="1.10.860.10">
    <property type="entry name" value="DNAb Helicase, Chain A"/>
    <property type="match status" value="1"/>
</dbReference>
<comment type="caution">
    <text evidence="14">The sequence shown here is derived from an EMBL/GenBank/DDBJ whole genome shotgun (WGS) entry which is preliminary data.</text>
</comment>
<feature type="domain" description="DNA helicase DnaB-like N-terminal" evidence="12">
    <location>
        <begin position="3"/>
        <end position="55"/>
    </location>
</feature>
<dbReference type="PANTHER" id="PTHR30153:SF2">
    <property type="entry name" value="REPLICATIVE DNA HELICASE"/>
    <property type="match status" value="1"/>
</dbReference>
<dbReference type="InterPro" id="IPR036185">
    <property type="entry name" value="DNA_heli_DnaB-like_N_sf"/>
</dbReference>
<dbReference type="SUPFAM" id="SSF48024">
    <property type="entry name" value="N-terminal domain of DnaB helicase"/>
    <property type="match status" value="1"/>
</dbReference>
<evidence type="ECO:0000256" key="3">
    <source>
        <dbReference type="ARBA" id="ARBA00022705"/>
    </source>
</evidence>
<name>W4LGK9_ENTF1</name>
<protein>
    <recommendedName>
        <fullName evidence="10">DNA 5'-3' helicase</fullName>
        <ecNumber evidence="10">5.6.2.3</ecNumber>
    </recommendedName>
</protein>
<dbReference type="GO" id="GO:0005524">
    <property type="term" value="F:ATP binding"/>
    <property type="evidence" value="ECO:0007669"/>
    <property type="project" value="UniProtKB-KW"/>
</dbReference>
<evidence type="ECO:0000256" key="11">
    <source>
        <dbReference type="ARBA" id="ARBA00048954"/>
    </source>
</evidence>
<evidence type="ECO:0000313" key="15">
    <source>
        <dbReference type="Proteomes" id="UP000019141"/>
    </source>
</evidence>
<evidence type="ECO:0000256" key="6">
    <source>
        <dbReference type="ARBA" id="ARBA00022806"/>
    </source>
</evidence>
<dbReference type="GO" id="GO:1990077">
    <property type="term" value="C:primosome complex"/>
    <property type="evidence" value="ECO:0007669"/>
    <property type="project" value="UniProtKB-KW"/>
</dbReference>
<dbReference type="InterPro" id="IPR007693">
    <property type="entry name" value="DNA_helicase_DnaB-like_N"/>
</dbReference>
<organism evidence="14 15">
    <name type="scientific">Entotheonella factor</name>
    <dbReference type="NCBI Taxonomy" id="1429438"/>
    <lineage>
        <taxon>Bacteria</taxon>
        <taxon>Pseudomonadati</taxon>
        <taxon>Nitrospinota/Tectimicrobiota group</taxon>
        <taxon>Candidatus Tectimicrobiota</taxon>
        <taxon>Candidatus Entotheonellia</taxon>
        <taxon>Candidatus Entotheonellales</taxon>
        <taxon>Candidatus Entotheonellaceae</taxon>
        <taxon>Candidatus Entotheonella</taxon>
    </lineage>
</organism>
<keyword evidence="2" id="KW-0639">Primosome</keyword>
<evidence type="ECO:0000256" key="7">
    <source>
        <dbReference type="ARBA" id="ARBA00022840"/>
    </source>
</evidence>
<dbReference type="GO" id="GO:0016787">
    <property type="term" value="F:hydrolase activity"/>
    <property type="evidence" value="ECO:0007669"/>
    <property type="project" value="UniProtKB-KW"/>
</dbReference>
<gene>
    <name evidence="14" type="ORF">ETSY1_23485</name>
</gene>
<evidence type="ECO:0000259" key="12">
    <source>
        <dbReference type="Pfam" id="PF00772"/>
    </source>
</evidence>
<dbReference type="PANTHER" id="PTHR30153">
    <property type="entry name" value="REPLICATIVE DNA HELICASE DNAB"/>
    <property type="match status" value="1"/>
</dbReference>
<keyword evidence="4" id="KW-0547">Nucleotide-binding</keyword>
<evidence type="ECO:0000256" key="1">
    <source>
        <dbReference type="ARBA" id="ARBA00008428"/>
    </source>
</evidence>
<evidence type="ECO:0000256" key="5">
    <source>
        <dbReference type="ARBA" id="ARBA00022801"/>
    </source>
</evidence>
<dbReference type="Pfam" id="PF00772">
    <property type="entry name" value="DnaB"/>
    <property type="match status" value="1"/>
</dbReference>
<evidence type="ECO:0000256" key="8">
    <source>
        <dbReference type="ARBA" id="ARBA00023125"/>
    </source>
</evidence>
<evidence type="ECO:0000256" key="9">
    <source>
        <dbReference type="ARBA" id="ARBA00023235"/>
    </source>
</evidence>
<evidence type="ECO:0000313" key="14">
    <source>
        <dbReference type="EMBL" id="ETW97233.1"/>
    </source>
</evidence>
<keyword evidence="15" id="KW-1185">Reference proteome</keyword>
<sequence>MKLHDENLEQILLGGLFRKSDEILHIELQPEDFYYPVHADIFAKMQALIAEKRSFIVADFTLWAKGKRPDWELYFAEEAEPTGYLQELVDCTLTPDIPHIAAQIKEFARRRTVYAAVKEAEVLLETRPAAEVMTLLQDCLSGSSVVEGIRSAQEVCQDIVISLDKPADCHQTGLAYLDQAMGGGLYAGFTYGFCGAEKSGKTTLAHTISYNLDCPHLYVALEMGSEQIETRNLARDTQINSLKFLDRPKEVKDALANHRVNRQTYYYDAPGQSVDEIMTRVASAVLRYNIKGFIVDYWQLVAGQQKGETEERHLREVAQKFANFARKHGVWCILMAQMNKDGQLFGGNGLKKACDQLYMIHGCGEYSEHGRWLQLDASRYTFRGNVGSDENPCLFLNTKQGPFFHE</sequence>
<dbReference type="GO" id="GO:0003677">
    <property type="term" value="F:DNA binding"/>
    <property type="evidence" value="ECO:0007669"/>
    <property type="project" value="UniProtKB-KW"/>
</dbReference>
<comment type="similarity">
    <text evidence="1">Belongs to the helicase family. DnaB subfamily.</text>
</comment>
<dbReference type="HOGENOM" id="CLU_600848_0_0_7"/>
<comment type="catalytic activity">
    <reaction evidence="11">
        <text>ATP + H2O = ADP + phosphate + H(+)</text>
        <dbReference type="Rhea" id="RHEA:13065"/>
        <dbReference type="ChEBI" id="CHEBI:15377"/>
        <dbReference type="ChEBI" id="CHEBI:15378"/>
        <dbReference type="ChEBI" id="CHEBI:30616"/>
        <dbReference type="ChEBI" id="CHEBI:43474"/>
        <dbReference type="ChEBI" id="CHEBI:456216"/>
        <dbReference type="EC" id="5.6.2.3"/>
    </reaction>
</comment>
<dbReference type="GO" id="GO:0006269">
    <property type="term" value="P:DNA replication, synthesis of primer"/>
    <property type="evidence" value="ECO:0007669"/>
    <property type="project" value="UniProtKB-KW"/>
</dbReference>
<dbReference type="InterPro" id="IPR007694">
    <property type="entry name" value="DNA_helicase_DnaB-like_C"/>
</dbReference>
<keyword evidence="5" id="KW-0378">Hydrolase</keyword>
<dbReference type="Pfam" id="PF03796">
    <property type="entry name" value="DnaB_C"/>
    <property type="match status" value="1"/>
</dbReference>
<keyword evidence="8" id="KW-0238">DNA-binding</keyword>
<dbReference type="InterPro" id="IPR016136">
    <property type="entry name" value="DNA_helicase_N/primase_C"/>
</dbReference>
<evidence type="ECO:0000256" key="4">
    <source>
        <dbReference type="ARBA" id="ARBA00022741"/>
    </source>
</evidence>
<dbReference type="AlphaFoldDB" id="W4LGK9"/>
<dbReference type="EMBL" id="AZHW01000689">
    <property type="protein sequence ID" value="ETW97233.1"/>
    <property type="molecule type" value="Genomic_DNA"/>
</dbReference>
<dbReference type="GO" id="GO:0043139">
    <property type="term" value="F:5'-3' DNA helicase activity"/>
    <property type="evidence" value="ECO:0007669"/>
    <property type="project" value="UniProtKB-EC"/>
</dbReference>
<dbReference type="Gene3D" id="3.40.50.300">
    <property type="entry name" value="P-loop containing nucleotide triphosphate hydrolases"/>
    <property type="match status" value="1"/>
</dbReference>
<dbReference type="SUPFAM" id="SSF52540">
    <property type="entry name" value="P-loop containing nucleoside triphosphate hydrolases"/>
    <property type="match status" value="1"/>
</dbReference>
<evidence type="ECO:0000256" key="10">
    <source>
        <dbReference type="ARBA" id="ARBA00044969"/>
    </source>
</evidence>
<evidence type="ECO:0000256" key="2">
    <source>
        <dbReference type="ARBA" id="ARBA00022515"/>
    </source>
</evidence>
<dbReference type="Proteomes" id="UP000019141">
    <property type="component" value="Unassembled WGS sequence"/>
</dbReference>
<keyword evidence="9" id="KW-0413">Isomerase</keyword>
<dbReference type="GO" id="GO:0005829">
    <property type="term" value="C:cytosol"/>
    <property type="evidence" value="ECO:0007669"/>
    <property type="project" value="TreeGrafter"/>
</dbReference>
<keyword evidence="7" id="KW-0067">ATP-binding</keyword>
<dbReference type="InterPro" id="IPR027417">
    <property type="entry name" value="P-loop_NTPase"/>
</dbReference>
<evidence type="ECO:0000259" key="13">
    <source>
        <dbReference type="Pfam" id="PF03796"/>
    </source>
</evidence>
<feature type="domain" description="SF4 helicase" evidence="13">
    <location>
        <begin position="171"/>
        <end position="341"/>
    </location>
</feature>
<dbReference type="EC" id="5.6.2.3" evidence="10"/>
<keyword evidence="3" id="KW-0235">DNA replication</keyword>
<reference evidence="14 15" key="1">
    <citation type="journal article" date="2014" name="Nature">
        <title>An environmental bacterial taxon with a large and distinct metabolic repertoire.</title>
        <authorList>
            <person name="Wilson M.C."/>
            <person name="Mori T."/>
            <person name="Ruckert C."/>
            <person name="Uria A.R."/>
            <person name="Helf M.J."/>
            <person name="Takada K."/>
            <person name="Gernert C."/>
            <person name="Steffens U.A."/>
            <person name="Heycke N."/>
            <person name="Schmitt S."/>
            <person name="Rinke C."/>
            <person name="Helfrich E.J."/>
            <person name="Brachmann A.O."/>
            <person name="Gurgui C."/>
            <person name="Wakimoto T."/>
            <person name="Kracht M."/>
            <person name="Crusemann M."/>
            <person name="Hentschel U."/>
            <person name="Abe I."/>
            <person name="Matsunaga S."/>
            <person name="Kalinowski J."/>
            <person name="Takeyama H."/>
            <person name="Piel J."/>
        </authorList>
    </citation>
    <scope>NUCLEOTIDE SEQUENCE [LARGE SCALE GENOMIC DNA]</scope>
    <source>
        <strain evidence="15">TSY1</strain>
    </source>
</reference>